<dbReference type="AlphaFoldDB" id="A0A6B0U4H5"/>
<name>A0A6B0U4H5_IXORI</name>
<accession>A0A6B0U4H5</accession>
<sequence length="96" mass="11513">MHSEGSVILRFFLCVIWFSRRYCKRTKNASTVMTHVWRCLIGFLRIVASVAVHLKRKRRYQHRPTSSQDRTIIRIAFSCFRDDPCHHEVRVFFSDP</sequence>
<dbReference type="EMBL" id="GIFC01005349">
    <property type="protein sequence ID" value="MXU87432.1"/>
    <property type="molecule type" value="Transcribed_RNA"/>
</dbReference>
<reference evidence="1" key="1">
    <citation type="submission" date="2019-12" db="EMBL/GenBank/DDBJ databases">
        <title>An insight into the sialome of adult female Ixodes ricinus ticks feeding for 6 days.</title>
        <authorList>
            <person name="Perner J."/>
            <person name="Ribeiro J.M.C."/>
        </authorList>
    </citation>
    <scope>NUCLEOTIDE SEQUENCE</scope>
    <source>
        <strain evidence="1">Semi-engorged</strain>
        <tissue evidence="1">Salivary glands</tissue>
    </source>
</reference>
<organism evidence="1">
    <name type="scientific">Ixodes ricinus</name>
    <name type="common">Common tick</name>
    <name type="synonym">Acarus ricinus</name>
    <dbReference type="NCBI Taxonomy" id="34613"/>
    <lineage>
        <taxon>Eukaryota</taxon>
        <taxon>Metazoa</taxon>
        <taxon>Ecdysozoa</taxon>
        <taxon>Arthropoda</taxon>
        <taxon>Chelicerata</taxon>
        <taxon>Arachnida</taxon>
        <taxon>Acari</taxon>
        <taxon>Parasitiformes</taxon>
        <taxon>Ixodida</taxon>
        <taxon>Ixodoidea</taxon>
        <taxon>Ixodidae</taxon>
        <taxon>Ixodinae</taxon>
        <taxon>Ixodes</taxon>
    </lineage>
</organism>
<proteinExistence type="predicted"/>
<evidence type="ECO:0000313" key="1">
    <source>
        <dbReference type="EMBL" id="MXU87432.1"/>
    </source>
</evidence>
<protein>
    <submittedName>
        <fullName evidence="1">Uncharacterized protein</fullName>
    </submittedName>
</protein>